<dbReference type="GO" id="GO:0016491">
    <property type="term" value="F:oxidoreductase activity"/>
    <property type="evidence" value="ECO:0007669"/>
    <property type="project" value="InterPro"/>
</dbReference>
<dbReference type="SMART" id="SM00382">
    <property type="entry name" value="AAA"/>
    <property type="match status" value="1"/>
</dbReference>
<dbReference type="CDD" id="cd03255">
    <property type="entry name" value="ABC_MJ0796_LolCDE_FtsE"/>
    <property type="match status" value="1"/>
</dbReference>
<feature type="domain" description="ABC transporter" evidence="4">
    <location>
        <begin position="7"/>
        <end position="246"/>
    </location>
</feature>
<dbReference type="InterPro" id="IPR007029">
    <property type="entry name" value="YHS_dom"/>
</dbReference>
<dbReference type="GO" id="GO:0016887">
    <property type="term" value="F:ATP hydrolysis activity"/>
    <property type="evidence" value="ECO:0007669"/>
    <property type="project" value="InterPro"/>
</dbReference>
<organism evidence="5">
    <name type="scientific">hydrothermal vent metagenome</name>
    <dbReference type="NCBI Taxonomy" id="652676"/>
    <lineage>
        <taxon>unclassified sequences</taxon>
        <taxon>metagenomes</taxon>
        <taxon>ecological metagenomes</taxon>
    </lineage>
</organism>
<dbReference type="InterPro" id="IPR017911">
    <property type="entry name" value="MacB-like_ATP-bd"/>
</dbReference>
<keyword evidence="5" id="KW-0378">Hydrolase</keyword>
<evidence type="ECO:0000256" key="3">
    <source>
        <dbReference type="ARBA" id="ARBA00022840"/>
    </source>
</evidence>
<dbReference type="InterPro" id="IPR017871">
    <property type="entry name" value="ABC_transporter-like_CS"/>
</dbReference>
<dbReference type="InterPro" id="IPR003439">
    <property type="entry name" value="ABC_transporter-like_ATP-bd"/>
</dbReference>
<dbReference type="Gene3D" id="1.10.620.20">
    <property type="entry name" value="Ribonucleotide Reductase, subunit A"/>
    <property type="match status" value="1"/>
</dbReference>
<dbReference type="InterPro" id="IPR015854">
    <property type="entry name" value="ABC_transpr_LolD-like"/>
</dbReference>
<sequence>MTKETVLKATNLTKTFGSGRGAVHAVDGVSLEVRRGELVLIKGPSGAGKTTLLSILGGLMRPNSGTVELLGDNITGASQARLADLRARKIGFVFQAYNLLAALDVEGNIRFPTRLVPGRFAAAKPQAEALIKRLDLEHRRRARPDQLSGGEKQRVALARALINDPPLILADEPTGNLDSERGSEVAMLLHDIAKEDNRAVIIVTHDERIEDLADRILWLEDGKLRDRKTEPHEWTRDPVCGMRVDRWVATIIADYEGSNYAFCTQRCHDKFVADPASYATGSREQST</sequence>
<dbReference type="PANTHER" id="PTHR24220">
    <property type="entry name" value="IMPORT ATP-BINDING PROTEIN"/>
    <property type="match status" value="1"/>
</dbReference>
<accession>A0A3B0U6E9</accession>
<dbReference type="EMBL" id="UOEO01000049">
    <property type="protein sequence ID" value="VAW16344.1"/>
    <property type="molecule type" value="Genomic_DNA"/>
</dbReference>
<dbReference type="Gene3D" id="3.40.50.300">
    <property type="entry name" value="P-loop containing nucleotide triphosphate hydrolases"/>
    <property type="match status" value="1"/>
</dbReference>
<protein>
    <submittedName>
        <fullName evidence="5">Lead, cadmium, zinc and mercury transporting ATPase Copper-translocating P-type ATPase</fullName>
        <ecNumber evidence="5">3.6.3.3</ecNumber>
        <ecNumber evidence="5">3.6.3.4</ecNumber>
    </submittedName>
</protein>
<dbReference type="SUPFAM" id="SSF47240">
    <property type="entry name" value="Ferritin-like"/>
    <property type="match status" value="1"/>
</dbReference>
<keyword evidence="2" id="KW-0547">Nucleotide-binding</keyword>
<dbReference type="PROSITE" id="PS50893">
    <property type="entry name" value="ABC_TRANSPORTER_2"/>
    <property type="match status" value="1"/>
</dbReference>
<dbReference type="PROSITE" id="PS00211">
    <property type="entry name" value="ABC_TRANSPORTER_1"/>
    <property type="match status" value="1"/>
</dbReference>
<dbReference type="GO" id="GO:0022857">
    <property type="term" value="F:transmembrane transporter activity"/>
    <property type="evidence" value="ECO:0007669"/>
    <property type="project" value="TreeGrafter"/>
</dbReference>
<dbReference type="InterPro" id="IPR027417">
    <property type="entry name" value="P-loop_NTPase"/>
</dbReference>
<dbReference type="EC" id="3.6.3.4" evidence="5"/>
<evidence type="ECO:0000256" key="1">
    <source>
        <dbReference type="ARBA" id="ARBA00022448"/>
    </source>
</evidence>
<dbReference type="GO" id="GO:0005886">
    <property type="term" value="C:plasma membrane"/>
    <property type="evidence" value="ECO:0007669"/>
    <property type="project" value="TreeGrafter"/>
</dbReference>
<reference evidence="5" key="1">
    <citation type="submission" date="2018-06" db="EMBL/GenBank/DDBJ databases">
        <authorList>
            <person name="Zhirakovskaya E."/>
        </authorList>
    </citation>
    <scope>NUCLEOTIDE SEQUENCE</scope>
</reference>
<dbReference type="AlphaFoldDB" id="A0A3B0U6E9"/>
<dbReference type="FunFam" id="3.40.50.300:FF:000032">
    <property type="entry name" value="Export ABC transporter ATP-binding protein"/>
    <property type="match status" value="1"/>
</dbReference>
<dbReference type="EC" id="3.6.3.3" evidence="5"/>
<proteinExistence type="predicted"/>
<dbReference type="InterPro" id="IPR003593">
    <property type="entry name" value="AAA+_ATPase"/>
</dbReference>
<evidence type="ECO:0000259" key="4">
    <source>
        <dbReference type="PROSITE" id="PS50893"/>
    </source>
</evidence>
<name>A0A3B0U6E9_9ZZZZ</name>
<gene>
    <name evidence="5" type="ORF">MNBD_ALPHA12-1072</name>
</gene>
<dbReference type="Pfam" id="PF00005">
    <property type="entry name" value="ABC_tran"/>
    <property type="match status" value="1"/>
</dbReference>
<evidence type="ECO:0000256" key="2">
    <source>
        <dbReference type="ARBA" id="ARBA00022741"/>
    </source>
</evidence>
<evidence type="ECO:0000313" key="5">
    <source>
        <dbReference type="EMBL" id="VAW16344.1"/>
    </source>
</evidence>
<dbReference type="GO" id="GO:0005524">
    <property type="term" value="F:ATP binding"/>
    <property type="evidence" value="ECO:0007669"/>
    <property type="project" value="UniProtKB-KW"/>
</dbReference>
<keyword evidence="1" id="KW-0813">Transport</keyword>
<dbReference type="SUPFAM" id="SSF52540">
    <property type="entry name" value="P-loop containing nucleoside triphosphate hydrolases"/>
    <property type="match status" value="1"/>
</dbReference>
<dbReference type="GO" id="GO:0098796">
    <property type="term" value="C:membrane protein complex"/>
    <property type="evidence" value="ECO:0007669"/>
    <property type="project" value="UniProtKB-ARBA"/>
</dbReference>
<dbReference type="Pfam" id="PF04945">
    <property type="entry name" value="YHS"/>
    <property type="match status" value="1"/>
</dbReference>
<keyword evidence="3" id="KW-0067">ATP-binding</keyword>
<dbReference type="InterPro" id="IPR012348">
    <property type="entry name" value="RNR-like"/>
</dbReference>
<dbReference type="InterPro" id="IPR009078">
    <property type="entry name" value="Ferritin-like_SF"/>
</dbReference>